<feature type="transmembrane region" description="Helical" evidence="1">
    <location>
        <begin position="209"/>
        <end position="229"/>
    </location>
</feature>
<feature type="transmembrane region" description="Helical" evidence="1">
    <location>
        <begin position="337"/>
        <end position="354"/>
    </location>
</feature>
<keyword evidence="1" id="KW-0472">Membrane</keyword>
<gene>
    <name evidence="2" type="ORF">UT12_C0013G0010</name>
</gene>
<dbReference type="AlphaFoldDB" id="A0A0G0LEI8"/>
<feature type="transmembrane region" description="Helical" evidence="1">
    <location>
        <begin position="271"/>
        <end position="289"/>
    </location>
</feature>
<dbReference type="EMBL" id="LBVP01000013">
    <property type="protein sequence ID" value="KKQ89467.1"/>
    <property type="molecule type" value="Genomic_DNA"/>
</dbReference>
<feature type="transmembrane region" description="Helical" evidence="1">
    <location>
        <begin position="141"/>
        <end position="162"/>
    </location>
</feature>
<evidence type="ECO:0000313" key="2">
    <source>
        <dbReference type="EMBL" id="KKQ89467.1"/>
    </source>
</evidence>
<reference evidence="2 3" key="1">
    <citation type="journal article" date="2015" name="Nature">
        <title>rRNA introns, odd ribosomes, and small enigmatic genomes across a large radiation of phyla.</title>
        <authorList>
            <person name="Brown C.T."/>
            <person name="Hug L.A."/>
            <person name="Thomas B.C."/>
            <person name="Sharon I."/>
            <person name="Castelle C.J."/>
            <person name="Singh A."/>
            <person name="Wilkins M.J."/>
            <person name="Williams K.H."/>
            <person name="Banfield J.F."/>
        </authorList>
    </citation>
    <scope>NUCLEOTIDE SEQUENCE [LARGE SCALE GENOMIC DNA]</scope>
</reference>
<comment type="caution">
    <text evidence="2">The sequence shown here is derived from an EMBL/GenBank/DDBJ whole genome shotgun (WGS) entry which is preliminary data.</text>
</comment>
<organism evidence="2 3">
    <name type="scientific">Candidatus Curtissbacteria bacterium GW2011_GWC2_38_9</name>
    <dbReference type="NCBI Taxonomy" id="1618414"/>
    <lineage>
        <taxon>Bacteria</taxon>
        <taxon>Candidatus Curtissiibacteriota</taxon>
    </lineage>
</organism>
<proteinExistence type="predicted"/>
<keyword evidence="1" id="KW-1133">Transmembrane helix</keyword>
<feature type="transmembrane region" description="Helical" evidence="1">
    <location>
        <begin position="361"/>
        <end position="378"/>
    </location>
</feature>
<feature type="transmembrane region" description="Helical" evidence="1">
    <location>
        <begin position="301"/>
        <end position="325"/>
    </location>
</feature>
<feature type="transmembrane region" description="Helical" evidence="1">
    <location>
        <begin position="508"/>
        <end position="525"/>
    </location>
</feature>
<dbReference type="Proteomes" id="UP000034893">
    <property type="component" value="Unassembled WGS sequence"/>
</dbReference>
<sequence>MRSQIFLIIVFSLIALWPFFKTGYFESHDGEWMVIRFSAFHQTLVSGQIPVRFVDRLNNNYGYPVLNFLYPLPFYLAEIPKILGFGFVDSIKIVFVISTVASAVAMFWALSQVFYKWARFTGAILYIFAPYRFVDLYVRGSLGEIVAFVFLPLIFGAIFKIAKDQKIFLPVMAFLISFLILSHNVIAVIFLPFLLVVSLIIIKKEKWQIISSFVAGILIASFFWIPAVYDLKFVKLSEIKVSNVVDHLVGIRELTVPSWGYGPRPIGLESFSPQVGLIALAIVFSVLYLRFTKKTGEKLINFMLIIFTSSFFLMTKYSLSFWQYIPGIDIIQFPWRFLSLNIFIAAFLVAYVINHVKEQKLIAIIIVLAAIISTIVYTKPKTFVNRDDGFYSTNEDSTTVRDEYLPLWVKEKPKSRANQKIEIISGDAQITSSEIKQTNYKAAITAQNDSTIQINTIYFPGWQVKIDGRKTSIDYQNQNGLITFQLPQGVHEVIIKYNKTPVHLASEIISLVAIIVTGSYLYNLWRKQNS</sequence>
<protein>
    <submittedName>
        <fullName evidence="2">Uncharacterized protein</fullName>
    </submittedName>
</protein>
<evidence type="ECO:0000313" key="3">
    <source>
        <dbReference type="Proteomes" id="UP000034893"/>
    </source>
</evidence>
<feature type="transmembrane region" description="Helical" evidence="1">
    <location>
        <begin position="91"/>
        <end position="111"/>
    </location>
</feature>
<name>A0A0G0LEI8_9BACT</name>
<accession>A0A0G0LEI8</accession>
<evidence type="ECO:0000256" key="1">
    <source>
        <dbReference type="SAM" id="Phobius"/>
    </source>
</evidence>
<feature type="transmembrane region" description="Helical" evidence="1">
    <location>
        <begin position="174"/>
        <end position="202"/>
    </location>
</feature>
<keyword evidence="1" id="KW-0812">Transmembrane</keyword>